<proteinExistence type="predicted"/>
<accession>A0A6J5PNV3</accession>
<evidence type="ECO:0000313" key="2">
    <source>
        <dbReference type="EMBL" id="CAB4170885.1"/>
    </source>
</evidence>
<evidence type="ECO:0000313" key="1">
    <source>
        <dbReference type="EMBL" id="CAB4167917.1"/>
    </source>
</evidence>
<dbReference type="EMBL" id="LR796815">
    <property type="protein sequence ID" value="CAB4167917.1"/>
    <property type="molecule type" value="Genomic_DNA"/>
</dbReference>
<dbReference type="EMBL" id="LR797534">
    <property type="protein sequence ID" value="CAB4223066.1"/>
    <property type="molecule type" value="Genomic_DNA"/>
</dbReference>
<evidence type="ECO:0000313" key="4">
    <source>
        <dbReference type="EMBL" id="CAB4223066.1"/>
    </source>
</evidence>
<sequence>MINLKVLQAQVAAARMTRDDAWNIACVAWADCEDARSNWLNISREYESALKESKPLK</sequence>
<gene>
    <name evidence="4" type="ORF">UFOVP1666_109</name>
    <name evidence="1" type="ORF">UFOVP867_64</name>
    <name evidence="2" type="ORF">UFOVP913_134</name>
    <name evidence="3" type="ORF">UFOVP993_187</name>
</gene>
<evidence type="ECO:0000313" key="3">
    <source>
        <dbReference type="EMBL" id="CAB4177132.1"/>
    </source>
</evidence>
<protein>
    <submittedName>
        <fullName evidence="2">Uncharacterized protein</fullName>
    </submittedName>
</protein>
<reference evidence="2" key="1">
    <citation type="submission" date="2020-05" db="EMBL/GenBank/DDBJ databases">
        <authorList>
            <person name="Chiriac C."/>
            <person name="Salcher M."/>
            <person name="Ghai R."/>
            <person name="Kavagutti S V."/>
        </authorList>
    </citation>
    <scope>NUCLEOTIDE SEQUENCE</scope>
</reference>
<name>A0A6J5PNV3_9CAUD</name>
<dbReference type="EMBL" id="LR796944">
    <property type="protein sequence ID" value="CAB4177132.1"/>
    <property type="molecule type" value="Genomic_DNA"/>
</dbReference>
<dbReference type="EMBL" id="LR796858">
    <property type="protein sequence ID" value="CAB4170885.1"/>
    <property type="molecule type" value="Genomic_DNA"/>
</dbReference>
<organism evidence="2">
    <name type="scientific">uncultured Caudovirales phage</name>
    <dbReference type="NCBI Taxonomy" id="2100421"/>
    <lineage>
        <taxon>Viruses</taxon>
        <taxon>Duplodnaviria</taxon>
        <taxon>Heunggongvirae</taxon>
        <taxon>Uroviricota</taxon>
        <taxon>Caudoviricetes</taxon>
        <taxon>Peduoviridae</taxon>
        <taxon>Maltschvirus</taxon>
        <taxon>Maltschvirus maltsch</taxon>
    </lineage>
</organism>